<dbReference type="Gene3D" id="1.10.340.70">
    <property type="match status" value="1"/>
</dbReference>
<dbReference type="Proteomes" id="UP000765509">
    <property type="component" value="Unassembled WGS sequence"/>
</dbReference>
<feature type="domain" description="Integrase zinc-binding" evidence="1">
    <location>
        <begin position="78"/>
        <end position="135"/>
    </location>
</feature>
<gene>
    <name evidence="2" type="ORF">O181_075102</name>
</gene>
<reference evidence="2" key="1">
    <citation type="submission" date="2021-03" db="EMBL/GenBank/DDBJ databases">
        <title>Draft genome sequence of rust myrtle Austropuccinia psidii MF-1, a brazilian biotype.</title>
        <authorList>
            <person name="Quecine M.C."/>
            <person name="Pachon D.M.R."/>
            <person name="Bonatelli M.L."/>
            <person name="Correr F.H."/>
            <person name="Franceschini L.M."/>
            <person name="Leite T.F."/>
            <person name="Margarido G.R.A."/>
            <person name="Almeida C.A."/>
            <person name="Ferrarezi J.A."/>
            <person name="Labate C.A."/>
        </authorList>
    </citation>
    <scope>NUCLEOTIDE SEQUENCE</scope>
    <source>
        <strain evidence="2">MF-1</strain>
    </source>
</reference>
<protein>
    <recommendedName>
        <fullName evidence="1">Integrase zinc-binding domain-containing protein</fullName>
    </recommendedName>
</protein>
<organism evidence="2 3">
    <name type="scientific">Austropuccinia psidii MF-1</name>
    <dbReference type="NCBI Taxonomy" id="1389203"/>
    <lineage>
        <taxon>Eukaryota</taxon>
        <taxon>Fungi</taxon>
        <taxon>Dikarya</taxon>
        <taxon>Basidiomycota</taxon>
        <taxon>Pucciniomycotina</taxon>
        <taxon>Pucciniomycetes</taxon>
        <taxon>Pucciniales</taxon>
        <taxon>Sphaerophragmiaceae</taxon>
        <taxon>Austropuccinia</taxon>
    </lineage>
</organism>
<proteinExistence type="predicted"/>
<dbReference type="InterPro" id="IPR041588">
    <property type="entry name" value="Integrase_H2C2"/>
</dbReference>
<dbReference type="EMBL" id="AVOT02040189">
    <property type="protein sequence ID" value="MBW0535387.1"/>
    <property type="molecule type" value="Genomic_DNA"/>
</dbReference>
<comment type="caution">
    <text evidence="2">The sequence shown here is derived from an EMBL/GenBank/DDBJ whole genome shotgun (WGS) entry which is preliminary data.</text>
</comment>
<sequence>MNYRQIIKEDEIQASKFFVLKMNSFSKLIDSIQKELWQQSSYRSIVQDLGKGKSVKHYSPDSASQLDPFKDGVGVPNDPTLQLNILQKHNESSLAGNPGQEMNLLIFKWAFHWSGMTEFIKDYVSSCQQCSRNKNIHHKQFGLLKPPIPNSPSICV</sequence>
<name>A0A9Q3FC31_9BASI</name>
<evidence type="ECO:0000313" key="2">
    <source>
        <dbReference type="EMBL" id="MBW0535387.1"/>
    </source>
</evidence>
<dbReference type="Pfam" id="PF17921">
    <property type="entry name" value="Integrase_H2C2"/>
    <property type="match status" value="1"/>
</dbReference>
<evidence type="ECO:0000313" key="3">
    <source>
        <dbReference type="Proteomes" id="UP000765509"/>
    </source>
</evidence>
<evidence type="ECO:0000259" key="1">
    <source>
        <dbReference type="Pfam" id="PF17921"/>
    </source>
</evidence>
<dbReference type="AlphaFoldDB" id="A0A9Q3FC31"/>
<accession>A0A9Q3FC31</accession>
<keyword evidence="3" id="KW-1185">Reference proteome</keyword>